<dbReference type="KEGG" id="abam:B1s21122_02320"/>
<proteinExistence type="predicted"/>
<sequence length="107" mass="12559">MQRVCFRLQVRKEMMDEYVVRHASVWPEMLNALSETGWHNYSLHLDRSDGTLIGYFETPSLKDAKAGMEKREINAKWQADMAPFFVALDGKRPDEGFLQLEEVFYLK</sequence>
<dbReference type="PANTHER" id="PTHR34389:SF2">
    <property type="entry name" value="L-RHAMNOSE MUTAROTASE"/>
    <property type="match status" value="1"/>
</dbReference>
<dbReference type="GO" id="GO:0019301">
    <property type="term" value="P:rhamnose catabolic process"/>
    <property type="evidence" value="ECO:0007669"/>
    <property type="project" value="TreeGrafter"/>
</dbReference>
<evidence type="ECO:0000313" key="2">
    <source>
        <dbReference type="Proteomes" id="UP000217153"/>
    </source>
</evidence>
<organism evidence="1 2">
    <name type="scientific">Candidatus Nanopelagicus limnae</name>
    <dbReference type="NCBI Taxonomy" id="1884634"/>
    <lineage>
        <taxon>Bacteria</taxon>
        <taxon>Bacillati</taxon>
        <taxon>Actinomycetota</taxon>
        <taxon>Actinomycetes</taxon>
        <taxon>Candidatus Nanopelagicales</taxon>
        <taxon>Candidatus Nanopelagicaceae</taxon>
        <taxon>Candidatus Nanopelagicus</taxon>
    </lineage>
</organism>
<dbReference type="RefSeq" id="WP_095680492.1">
    <property type="nucleotide sequence ID" value="NZ_CP016768.2"/>
</dbReference>
<dbReference type="Proteomes" id="UP000217153">
    <property type="component" value="Chromosome"/>
</dbReference>
<gene>
    <name evidence="1" type="ORF">B1s21122_02320</name>
</gene>
<accession>A0A249JXD1</accession>
<dbReference type="Gene3D" id="3.30.70.100">
    <property type="match status" value="1"/>
</dbReference>
<dbReference type="SUPFAM" id="SSF54909">
    <property type="entry name" value="Dimeric alpha+beta barrel"/>
    <property type="match status" value="1"/>
</dbReference>
<dbReference type="InterPro" id="IPR008000">
    <property type="entry name" value="Rham/fucose_mutarotase"/>
</dbReference>
<protein>
    <submittedName>
        <fullName evidence="1">L-rhamnose mutarotase</fullName>
    </submittedName>
</protein>
<name>A0A249JXD1_9ACTN</name>
<evidence type="ECO:0000313" key="1">
    <source>
        <dbReference type="EMBL" id="ASY09187.1"/>
    </source>
</evidence>
<dbReference type="InterPro" id="IPR011008">
    <property type="entry name" value="Dimeric_a/b-barrel"/>
</dbReference>
<keyword evidence="2" id="KW-1185">Reference proteome</keyword>
<dbReference type="AlphaFoldDB" id="A0A249JXD1"/>
<dbReference type="PANTHER" id="PTHR34389">
    <property type="entry name" value="L-RHAMNOSE MUTAROTASE"/>
    <property type="match status" value="1"/>
</dbReference>
<dbReference type="OrthoDB" id="9799608at2"/>
<dbReference type="Pfam" id="PF05336">
    <property type="entry name" value="rhaM"/>
    <property type="match status" value="1"/>
</dbReference>
<dbReference type="GO" id="GO:0016857">
    <property type="term" value="F:racemase and epimerase activity, acting on carbohydrates and derivatives"/>
    <property type="evidence" value="ECO:0007669"/>
    <property type="project" value="InterPro"/>
</dbReference>
<reference evidence="2" key="1">
    <citation type="submission" date="2016-10" db="EMBL/GenBank/DDBJ databases">
        <title>High microdiversification within the ubiquitous acI lineage of Actinobacteria.</title>
        <authorList>
            <person name="Neuenschwander S.M."/>
            <person name="Salcher M."/>
            <person name="Ghai R."/>
            <person name="Pernthaler J."/>
        </authorList>
    </citation>
    <scope>NUCLEOTIDE SEQUENCE [LARGE SCALE GENOMIC DNA]</scope>
</reference>
<dbReference type="EMBL" id="CP016768">
    <property type="protein sequence ID" value="ASY09187.1"/>
    <property type="molecule type" value="Genomic_DNA"/>
</dbReference>